<dbReference type="PANTHER" id="PTHR33979:SF2">
    <property type="entry name" value="PEPTIDASE M50B-LIKE-DOMAIN-CONTAINING PROTEIN"/>
    <property type="match status" value="1"/>
</dbReference>
<protein>
    <submittedName>
        <fullName evidence="2">Uncharacterized protein</fullName>
    </submittedName>
</protein>
<dbReference type="Proteomes" id="UP000245783">
    <property type="component" value="Unassembled WGS sequence"/>
</dbReference>
<sequence>MHAASRYVSSSNFVDNHSTFAAKPAAHSKTTHIQSHDPCRNRIDMLSTAAPSMQIATAPGEPFSSSVFFSPRSSTSAHPLYGSIRHPNDSQITTMWALPICFAVILIAGNLKGLAILMYPFKMWANLTHEMFHVMAAILSGGTVHSIAIDPERGAISGMTGGNPVLTLAAGYFGSTLFGAALIFCSFDIRASKIAYLATVAIWIPVAWFGLTWCVVRAVMHASAWLWQWAASNRRCL</sequence>
<evidence type="ECO:0000313" key="2">
    <source>
        <dbReference type="EMBL" id="PWN40573.1"/>
    </source>
</evidence>
<dbReference type="Pfam" id="PF13398">
    <property type="entry name" value="Peptidase_M50B"/>
    <property type="match status" value="1"/>
</dbReference>
<keyword evidence="1" id="KW-1133">Transmembrane helix</keyword>
<keyword evidence="3" id="KW-1185">Reference proteome</keyword>
<gene>
    <name evidence="2" type="ORF">IE81DRAFT_325443</name>
</gene>
<dbReference type="STRING" id="1522189.A0A316VVW3"/>
<dbReference type="RefSeq" id="XP_025367733.1">
    <property type="nucleotide sequence ID" value="XM_025514508.1"/>
</dbReference>
<proteinExistence type="predicted"/>
<dbReference type="AlphaFoldDB" id="A0A316VVW3"/>
<accession>A0A316VVW3</accession>
<name>A0A316VVW3_9BASI</name>
<dbReference type="InterPro" id="IPR049500">
    <property type="entry name" value="Peptidase_M50B-like"/>
</dbReference>
<dbReference type="PANTHER" id="PTHR33979">
    <property type="entry name" value="OS02G0221600 PROTEIN"/>
    <property type="match status" value="1"/>
</dbReference>
<feature type="transmembrane region" description="Helical" evidence="1">
    <location>
        <begin position="169"/>
        <end position="187"/>
    </location>
</feature>
<dbReference type="InParanoid" id="A0A316VVW3"/>
<evidence type="ECO:0000256" key="1">
    <source>
        <dbReference type="SAM" id="Phobius"/>
    </source>
</evidence>
<keyword evidence="1" id="KW-0472">Membrane</keyword>
<dbReference type="OrthoDB" id="40823at2759"/>
<feature type="transmembrane region" description="Helical" evidence="1">
    <location>
        <begin position="96"/>
        <end position="119"/>
    </location>
</feature>
<reference evidence="2 3" key="1">
    <citation type="journal article" date="2018" name="Mol. Biol. Evol.">
        <title>Broad Genomic Sampling Reveals a Smut Pathogenic Ancestry of the Fungal Clade Ustilaginomycotina.</title>
        <authorList>
            <person name="Kijpornyongpan T."/>
            <person name="Mondo S.J."/>
            <person name="Barry K."/>
            <person name="Sandor L."/>
            <person name="Lee J."/>
            <person name="Lipzen A."/>
            <person name="Pangilinan J."/>
            <person name="LaButti K."/>
            <person name="Hainaut M."/>
            <person name="Henrissat B."/>
            <person name="Grigoriev I.V."/>
            <person name="Spatafora J.W."/>
            <person name="Aime M.C."/>
        </authorList>
    </citation>
    <scope>NUCLEOTIDE SEQUENCE [LARGE SCALE GENOMIC DNA]</scope>
    <source>
        <strain evidence="2 3">MCA 4658</strain>
    </source>
</reference>
<feature type="transmembrane region" description="Helical" evidence="1">
    <location>
        <begin position="131"/>
        <end position="149"/>
    </location>
</feature>
<dbReference type="GeneID" id="37036378"/>
<organism evidence="2 3">
    <name type="scientific">Ceraceosorus guamensis</name>
    <dbReference type="NCBI Taxonomy" id="1522189"/>
    <lineage>
        <taxon>Eukaryota</taxon>
        <taxon>Fungi</taxon>
        <taxon>Dikarya</taxon>
        <taxon>Basidiomycota</taxon>
        <taxon>Ustilaginomycotina</taxon>
        <taxon>Exobasidiomycetes</taxon>
        <taxon>Ceraceosorales</taxon>
        <taxon>Ceraceosoraceae</taxon>
        <taxon>Ceraceosorus</taxon>
    </lineage>
</organism>
<feature type="transmembrane region" description="Helical" evidence="1">
    <location>
        <begin position="194"/>
        <end position="220"/>
    </location>
</feature>
<evidence type="ECO:0000313" key="3">
    <source>
        <dbReference type="Proteomes" id="UP000245783"/>
    </source>
</evidence>
<dbReference type="EMBL" id="KZ819413">
    <property type="protein sequence ID" value="PWN40573.1"/>
    <property type="molecule type" value="Genomic_DNA"/>
</dbReference>
<keyword evidence="1" id="KW-0812">Transmembrane</keyword>